<feature type="compositionally biased region" description="Low complexity" evidence="1">
    <location>
        <begin position="51"/>
        <end position="61"/>
    </location>
</feature>
<feature type="compositionally biased region" description="Low complexity" evidence="1">
    <location>
        <begin position="116"/>
        <end position="132"/>
    </location>
</feature>
<name>A0AAN6XBE3_9PEZI</name>
<feature type="compositionally biased region" description="Low complexity" evidence="1">
    <location>
        <begin position="180"/>
        <end position="204"/>
    </location>
</feature>
<feature type="compositionally biased region" description="Polar residues" evidence="1">
    <location>
        <begin position="274"/>
        <end position="287"/>
    </location>
</feature>
<proteinExistence type="predicted"/>
<dbReference type="EMBL" id="MU863983">
    <property type="protein sequence ID" value="KAK4196486.1"/>
    <property type="molecule type" value="Genomic_DNA"/>
</dbReference>
<evidence type="ECO:0000256" key="1">
    <source>
        <dbReference type="SAM" id="MobiDB-lite"/>
    </source>
</evidence>
<gene>
    <name evidence="2" type="ORF">QBC40DRAFT_313347</name>
</gene>
<organism evidence="2 3">
    <name type="scientific">Triangularia verruculosa</name>
    <dbReference type="NCBI Taxonomy" id="2587418"/>
    <lineage>
        <taxon>Eukaryota</taxon>
        <taxon>Fungi</taxon>
        <taxon>Dikarya</taxon>
        <taxon>Ascomycota</taxon>
        <taxon>Pezizomycotina</taxon>
        <taxon>Sordariomycetes</taxon>
        <taxon>Sordariomycetidae</taxon>
        <taxon>Sordariales</taxon>
        <taxon>Podosporaceae</taxon>
        <taxon>Triangularia</taxon>
    </lineage>
</organism>
<sequence>MSSSQNSAALGRARSLRKPTTRSDTAATDQNNGSSQQQNTSPSRLPAKPSATGTGTGTLRRAAGEVRGSRPLSGVFGRGTSGSTTSSAGVGGRQVSTSTNPDSSTRLARAPSIRQASSASTNTESSTASGTSRLTRAASIRQLSTSSAKSGVSATSEGSSIAPPRRPTVTTAEQQPTPLSRRPTVSESTSTSSRRPTTSSGVPPRRIPSTATPISHSRAKSSVTALTNTTILRPPSSTSQASTATSTSTERTDRSKPPTTRSTAAPLHKRAPSHPTTTTTKGNQSTPGMIARTRSLKLSGPSATNVKPDFSTHQQHFSPLKNPHLSKPLTSAILAPPSPSKLTGNIAISAETARLQTELLQLSLLHASAGSVKVQWEESAYKQLQARFHEVVELEGDVLKLENRVGEGNAVRELVEWGRGGLEERVRVLDQVIGLVWVMTEPCCDNNKGGRYVRVVRQFERWLGRVEGVMAGRGEDGKEEELVGEIGGDWKEEVGGLRRKVNAIRRDLDGIVNLEGNGEEQGNLGRVLRGVKELVEGVVSEIGVMEGVEREVREREMEWVRGFNRREEEEGEVRRRPAGAVWRAF</sequence>
<feature type="compositionally biased region" description="Low complexity" evidence="1">
    <location>
        <begin position="30"/>
        <end position="43"/>
    </location>
</feature>
<feature type="region of interest" description="Disordered" evidence="1">
    <location>
        <begin position="1"/>
        <end position="288"/>
    </location>
</feature>
<protein>
    <submittedName>
        <fullName evidence="2">Uncharacterized protein</fullName>
    </submittedName>
</protein>
<dbReference type="Proteomes" id="UP001303160">
    <property type="component" value="Unassembled WGS sequence"/>
</dbReference>
<comment type="caution">
    <text evidence="2">The sequence shown here is derived from an EMBL/GenBank/DDBJ whole genome shotgun (WGS) entry which is preliminary data.</text>
</comment>
<keyword evidence="3" id="KW-1185">Reference proteome</keyword>
<feature type="compositionally biased region" description="Polar residues" evidence="1">
    <location>
        <begin position="94"/>
        <end position="106"/>
    </location>
</feature>
<reference evidence="2" key="1">
    <citation type="journal article" date="2023" name="Mol. Phylogenet. Evol.">
        <title>Genome-scale phylogeny and comparative genomics of the fungal order Sordariales.</title>
        <authorList>
            <person name="Hensen N."/>
            <person name="Bonometti L."/>
            <person name="Westerberg I."/>
            <person name="Brannstrom I.O."/>
            <person name="Guillou S."/>
            <person name="Cros-Aarteil S."/>
            <person name="Calhoun S."/>
            <person name="Haridas S."/>
            <person name="Kuo A."/>
            <person name="Mondo S."/>
            <person name="Pangilinan J."/>
            <person name="Riley R."/>
            <person name="LaButti K."/>
            <person name="Andreopoulos B."/>
            <person name="Lipzen A."/>
            <person name="Chen C."/>
            <person name="Yan M."/>
            <person name="Daum C."/>
            <person name="Ng V."/>
            <person name="Clum A."/>
            <person name="Steindorff A."/>
            <person name="Ohm R.A."/>
            <person name="Martin F."/>
            <person name="Silar P."/>
            <person name="Natvig D.O."/>
            <person name="Lalanne C."/>
            <person name="Gautier V."/>
            <person name="Ament-Velasquez S.L."/>
            <person name="Kruys A."/>
            <person name="Hutchinson M.I."/>
            <person name="Powell A.J."/>
            <person name="Barry K."/>
            <person name="Miller A.N."/>
            <person name="Grigoriev I.V."/>
            <person name="Debuchy R."/>
            <person name="Gladieux P."/>
            <person name="Hiltunen Thoren M."/>
            <person name="Johannesson H."/>
        </authorList>
    </citation>
    <scope>NUCLEOTIDE SEQUENCE</scope>
    <source>
        <strain evidence="2">CBS 315.58</strain>
    </source>
</reference>
<reference evidence="2" key="2">
    <citation type="submission" date="2023-05" db="EMBL/GenBank/DDBJ databases">
        <authorList>
            <consortium name="Lawrence Berkeley National Laboratory"/>
            <person name="Steindorff A."/>
            <person name="Hensen N."/>
            <person name="Bonometti L."/>
            <person name="Westerberg I."/>
            <person name="Brannstrom I.O."/>
            <person name="Guillou S."/>
            <person name="Cros-Aarteil S."/>
            <person name="Calhoun S."/>
            <person name="Haridas S."/>
            <person name="Kuo A."/>
            <person name="Mondo S."/>
            <person name="Pangilinan J."/>
            <person name="Riley R."/>
            <person name="Labutti K."/>
            <person name="Andreopoulos B."/>
            <person name="Lipzen A."/>
            <person name="Chen C."/>
            <person name="Yanf M."/>
            <person name="Daum C."/>
            <person name="Ng V."/>
            <person name="Clum A."/>
            <person name="Ohm R."/>
            <person name="Martin F."/>
            <person name="Silar P."/>
            <person name="Natvig D."/>
            <person name="Lalanne C."/>
            <person name="Gautier V."/>
            <person name="Ament-Velasquez S.L."/>
            <person name="Kruys A."/>
            <person name="Hutchinson M.I."/>
            <person name="Powell A.J."/>
            <person name="Barry K."/>
            <person name="Miller A.N."/>
            <person name="Grigoriev I.V."/>
            <person name="Debuchy R."/>
            <person name="Gladieux P."/>
            <person name="Thoren M.H."/>
            <person name="Johannesson H."/>
        </authorList>
    </citation>
    <scope>NUCLEOTIDE SEQUENCE</scope>
    <source>
        <strain evidence="2">CBS 315.58</strain>
    </source>
</reference>
<feature type="compositionally biased region" description="Polar residues" evidence="1">
    <location>
        <begin position="141"/>
        <end position="159"/>
    </location>
</feature>
<feature type="compositionally biased region" description="Polar residues" evidence="1">
    <location>
        <begin position="168"/>
        <end position="178"/>
    </location>
</feature>
<evidence type="ECO:0000313" key="2">
    <source>
        <dbReference type="EMBL" id="KAK4196486.1"/>
    </source>
</evidence>
<feature type="compositionally biased region" description="Polar residues" evidence="1">
    <location>
        <begin position="209"/>
        <end position="231"/>
    </location>
</feature>
<dbReference type="AlphaFoldDB" id="A0AAN6XBE3"/>
<evidence type="ECO:0000313" key="3">
    <source>
        <dbReference type="Proteomes" id="UP001303160"/>
    </source>
</evidence>
<accession>A0AAN6XBE3</accession>
<feature type="compositionally biased region" description="Low complexity" evidence="1">
    <location>
        <begin position="236"/>
        <end position="249"/>
    </location>
</feature>